<evidence type="ECO:0000259" key="1">
    <source>
        <dbReference type="Pfam" id="PF03781"/>
    </source>
</evidence>
<dbReference type="EMBL" id="BAAAME010000002">
    <property type="protein sequence ID" value="GAA1735118.1"/>
    <property type="molecule type" value="Genomic_DNA"/>
</dbReference>
<name>A0ABP4VR10_9ACTN</name>
<dbReference type="PANTHER" id="PTHR23150">
    <property type="entry name" value="SULFATASE MODIFYING FACTOR 1, 2"/>
    <property type="match status" value="1"/>
</dbReference>
<evidence type="ECO:0000313" key="2">
    <source>
        <dbReference type="EMBL" id="GAA1735118.1"/>
    </source>
</evidence>
<dbReference type="InterPro" id="IPR016187">
    <property type="entry name" value="CTDL_fold"/>
</dbReference>
<dbReference type="InterPro" id="IPR051043">
    <property type="entry name" value="Sulfatase_Mod_Factor_Kinase"/>
</dbReference>
<feature type="domain" description="Sulfatase-modifying factor enzyme-like" evidence="1">
    <location>
        <begin position="11"/>
        <end position="268"/>
    </location>
</feature>
<dbReference type="InterPro" id="IPR042095">
    <property type="entry name" value="SUMF_sf"/>
</dbReference>
<proteinExistence type="predicted"/>
<comment type="caution">
    <text evidence="2">The sequence shown here is derived from an EMBL/GenBank/DDBJ whole genome shotgun (WGS) entry which is preliminary data.</text>
</comment>
<evidence type="ECO:0000313" key="3">
    <source>
        <dbReference type="Proteomes" id="UP001501057"/>
    </source>
</evidence>
<dbReference type="Proteomes" id="UP001501057">
    <property type="component" value="Unassembled WGS sequence"/>
</dbReference>
<reference evidence="3" key="1">
    <citation type="journal article" date="2019" name="Int. J. Syst. Evol. Microbiol.">
        <title>The Global Catalogue of Microorganisms (GCM) 10K type strain sequencing project: providing services to taxonomists for standard genome sequencing and annotation.</title>
        <authorList>
            <consortium name="The Broad Institute Genomics Platform"/>
            <consortium name="The Broad Institute Genome Sequencing Center for Infectious Disease"/>
            <person name="Wu L."/>
            <person name="Ma J."/>
        </authorList>
    </citation>
    <scope>NUCLEOTIDE SEQUENCE [LARGE SCALE GENOMIC DNA]</scope>
    <source>
        <strain evidence="3">JCM 13518</strain>
    </source>
</reference>
<accession>A0ABP4VR10</accession>
<protein>
    <submittedName>
        <fullName evidence="2">Formylglycine-generating enzyme family protein</fullName>
    </submittedName>
</protein>
<keyword evidence="3" id="KW-1185">Reference proteome</keyword>
<gene>
    <name evidence="2" type="ORF">GCM10009710_14570</name>
</gene>
<dbReference type="SUPFAM" id="SSF56436">
    <property type="entry name" value="C-type lectin-like"/>
    <property type="match status" value="1"/>
</dbReference>
<dbReference type="Gene3D" id="3.90.1580.10">
    <property type="entry name" value="paralog of FGE (formylglycine-generating enzyme)"/>
    <property type="match status" value="1"/>
</dbReference>
<sequence length="271" mass="28804">MRPDGTGCTSGLIELSGGTLLMGSDSPEAYPQDGEGPVREVDVAPFAISATAVTVQEFAAFVDATGHVTDAEHFGDALVFAGLVSPDAQPRGAVAATPWWHVVPGASWRHPGGPGSTVEDRADHPVTQVSQRDANAYAAWASGRLPTEQEWEWASRGGLVQQPFPWGAEREPDGTARMNTFVGDFPDPAGAVGTVPVDAFAPNGYGLFNTTGNVWEWTSSPFSAWDRRPVLRGGSYLCHDSYCRRYRTSARTANTPDTALGHTGFRLAANG</sequence>
<dbReference type="PANTHER" id="PTHR23150:SF19">
    <property type="entry name" value="FORMYLGLYCINE-GENERATING ENZYME"/>
    <property type="match status" value="1"/>
</dbReference>
<dbReference type="Pfam" id="PF03781">
    <property type="entry name" value="FGE-sulfatase"/>
    <property type="match status" value="1"/>
</dbReference>
<organism evidence="2 3">
    <name type="scientific">Aeromicrobium alkaliterrae</name>
    <dbReference type="NCBI Taxonomy" id="302168"/>
    <lineage>
        <taxon>Bacteria</taxon>
        <taxon>Bacillati</taxon>
        <taxon>Actinomycetota</taxon>
        <taxon>Actinomycetes</taxon>
        <taxon>Propionibacteriales</taxon>
        <taxon>Nocardioidaceae</taxon>
        <taxon>Aeromicrobium</taxon>
    </lineage>
</organism>
<dbReference type="InterPro" id="IPR005532">
    <property type="entry name" value="SUMF_dom"/>
</dbReference>